<evidence type="ECO:0000256" key="1">
    <source>
        <dbReference type="SAM" id="SignalP"/>
    </source>
</evidence>
<evidence type="ECO:0000259" key="2">
    <source>
        <dbReference type="Pfam" id="PF16033"/>
    </source>
</evidence>
<dbReference type="AlphaFoldDB" id="A0A6P8XAU0"/>
<keyword evidence="3" id="KW-1185">Reference proteome</keyword>
<feature type="signal peptide" evidence="1">
    <location>
        <begin position="1"/>
        <end position="18"/>
    </location>
</feature>
<reference evidence="4" key="1">
    <citation type="submission" date="2025-08" db="UniProtKB">
        <authorList>
            <consortium name="RefSeq"/>
        </authorList>
    </citation>
    <scope>IDENTIFICATION</scope>
    <source>
        <strain evidence="4">15112-1751.03</strain>
        <tissue evidence="4">Whole Adult</tissue>
    </source>
</reference>
<dbReference type="RefSeq" id="XP_034113321.1">
    <property type="nucleotide sequence ID" value="XM_034257430.2"/>
</dbReference>
<keyword evidence="1" id="KW-0732">Signal</keyword>
<dbReference type="Pfam" id="PF16033">
    <property type="entry name" value="DUF4789"/>
    <property type="match status" value="1"/>
</dbReference>
<protein>
    <submittedName>
        <fullName evidence="4">Uncharacterized protein LOC117573917</fullName>
    </submittedName>
</protein>
<dbReference type="InterPro" id="IPR031993">
    <property type="entry name" value="DUF4789"/>
</dbReference>
<evidence type="ECO:0000313" key="4">
    <source>
        <dbReference type="RefSeq" id="XP_034113321.1"/>
    </source>
</evidence>
<dbReference type="GeneID" id="117573917"/>
<dbReference type="OrthoDB" id="6338576at2759"/>
<gene>
    <name evidence="4" type="primary">LOC117573917</name>
</gene>
<dbReference type="Proteomes" id="UP000515160">
    <property type="component" value="Chromosome 2R"/>
</dbReference>
<feature type="chain" id="PRO_5027649818" evidence="1">
    <location>
        <begin position="19"/>
        <end position="211"/>
    </location>
</feature>
<feature type="domain" description="DUF4789" evidence="2">
    <location>
        <begin position="46"/>
        <end position="128"/>
    </location>
</feature>
<dbReference type="PANTHER" id="PTHR21177:SF4">
    <property type="entry name" value="IP06524P"/>
    <property type="match status" value="1"/>
</dbReference>
<organism evidence="3 4">
    <name type="scientific">Drosophila albomicans</name>
    <name type="common">Fruit fly</name>
    <dbReference type="NCBI Taxonomy" id="7291"/>
    <lineage>
        <taxon>Eukaryota</taxon>
        <taxon>Metazoa</taxon>
        <taxon>Ecdysozoa</taxon>
        <taxon>Arthropoda</taxon>
        <taxon>Hexapoda</taxon>
        <taxon>Insecta</taxon>
        <taxon>Pterygota</taxon>
        <taxon>Neoptera</taxon>
        <taxon>Endopterygota</taxon>
        <taxon>Diptera</taxon>
        <taxon>Brachycera</taxon>
        <taxon>Muscomorpha</taxon>
        <taxon>Ephydroidea</taxon>
        <taxon>Drosophilidae</taxon>
        <taxon>Drosophila</taxon>
    </lineage>
</organism>
<sequence length="211" mass="23791">MFEFRFLMFGVFFGLVIAQIAYVEDQDIDKSKSNLEGRKPLYSPARCSRYQLLYPGDQQNDWICDCAPAALYYPETDACYPAYRQGPCKVGEILVLYKEKVIPECVNNPCQQDGHFMIRDKCYEFGNSNHSSNPCPFKEYTFVLGVNPKTLMVDCVQLSMQLETRLGVGDEEAAEAPPYYHIEVAEKCLPGSRLYSQGVCNAAATAPSKQV</sequence>
<dbReference type="PANTHER" id="PTHR21177">
    <property type="entry name" value="IP06524P-RELATED"/>
    <property type="match status" value="1"/>
</dbReference>
<name>A0A6P8XAU0_DROAB</name>
<proteinExistence type="predicted"/>
<evidence type="ECO:0000313" key="3">
    <source>
        <dbReference type="Proteomes" id="UP000515160"/>
    </source>
</evidence>
<accession>A0A6P8XAU0</accession>